<dbReference type="Proteomes" id="UP000064514">
    <property type="component" value="Unassembled WGS sequence"/>
</dbReference>
<dbReference type="InterPro" id="IPR046350">
    <property type="entry name" value="Cystatin_sf"/>
</dbReference>
<reference evidence="2" key="1">
    <citation type="journal article" date="2015" name="BMC Genomics">
        <title>Comparative genomics of Fructobacillus spp. and Leuconostoc spp. reveals niche-specific evolution of Fructobacillus spp.</title>
        <authorList>
            <person name="Endo A."/>
            <person name="Tanizawa Y."/>
            <person name="Tanaka N."/>
            <person name="Maeno S."/>
            <person name="Kumar H."/>
            <person name="Shiwa Y."/>
            <person name="Okada S."/>
            <person name="Yoshikawa H."/>
            <person name="Dicks L."/>
            <person name="Nakagawa J."/>
            <person name="Arita M."/>
        </authorList>
    </citation>
    <scope>NUCLEOTIDE SEQUENCE [LARGE SCALE GENOMIC DNA]</scope>
    <source>
        <strain evidence="2">F214-1</strain>
    </source>
</reference>
<dbReference type="AlphaFoldDB" id="A0A3F3H7M5"/>
<keyword evidence="1" id="KW-0472">Membrane</keyword>
<keyword evidence="1" id="KW-1133">Transmembrane helix</keyword>
<feature type="transmembrane region" description="Helical" evidence="1">
    <location>
        <begin position="20"/>
        <end position="43"/>
    </location>
</feature>
<evidence type="ECO:0000256" key="1">
    <source>
        <dbReference type="SAM" id="Phobius"/>
    </source>
</evidence>
<dbReference type="Gene3D" id="3.10.450.40">
    <property type="match status" value="1"/>
</dbReference>
<dbReference type="RefSeq" id="WP_059393153.1">
    <property type="nucleotide sequence ID" value="NZ_CAUZLQ010000002.1"/>
</dbReference>
<organism evidence="2">
    <name type="scientific">Fructobacillus tropaeoli</name>
    <dbReference type="NCBI Taxonomy" id="709323"/>
    <lineage>
        <taxon>Bacteria</taxon>
        <taxon>Bacillati</taxon>
        <taxon>Bacillota</taxon>
        <taxon>Bacilli</taxon>
        <taxon>Lactobacillales</taxon>
        <taxon>Lactobacillaceae</taxon>
        <taxon>Fructobacillus</taxon>
    </lineage>
</organism>
<evidence type="ECO:0008006" key="3">
    <source>
        <dbReference type="Google" id="ProtNLM"/>
    </source>
</evidence>
<gene>
    <name evidence="2" type="ORF">FTRO_0011750</name>
</gene>
<keyword evidence="1" id="KW-0812">Transmembrane</keyword>
<dbReference type="EMBL" id="DF968078">
    <property type="protein sequence ID" value="GAP03630.1"/>
    <property type="molecule type" value="Genomic_DNA"/>
</dbReference>
<proteinExistence type="predicted"/>
<accession>A0A3F3H7M5</accession>
<name>A0A3F3H7M5_9LACO</name>
<protein>
    <recommendedName>
        <fullName evidence="3">DUF5590 domain-containing protein</fullName>
    </recommendedName>
</protein>
<dbReference type="STRING" id="709323.GCA_001047135_00173"/>
<evidence type="ECO:0000313" key="2">
    <source>
        <dbReference type="EMBL" id="GAP03630.1"/>
    </source>
</evidence>
<dbReference type="SUPFAM" id="SSF54403">
    <property type="entry name" value="Cystatin/monellin"/>
    <property type="match status" value="2"/>
</dbReference>
<sequence length="175" mass="19668">MEVHDNLRVRMARPKRFSWVKFFIILVAIFLIVAGAIYAYAYMALQPMARAESNVQKTVSQKTSLTNLHNVTADDRNGTIYAVLGKDSDGQQKVALVKGQHGAVTTFDFGNGLSRADLLKQIKAKYNPKKVYSANLSLYQKTLVWEISYESQNGDMNYLTMDYKTGAVYRAINGI</sequence>